<organism evidence="1">
    <name type="scientific">Salmonella enterica I</name>
    <dbReference type="NCBI Taxonomy" id="59201"/>
    <lineage>
        <taxon>Bacteria</taxon>
        <taxon>Pseudomonadati</taxon>
        <taxon>Pseudomonadota</taxon>
        <taxon>Gammaproteobacteria</taxon>
        <taxon>Enterobacterales</taxon>
        <taxon>Enterobacteriaceae</taxon>
        <taxon>Salmonella</taxon>
    </lineage>
</organism>
<evidence type="ECO:0008006" key="2">
    <source>
        <dbReference type="Google" id="ProtNLM"/>
    </source>
</evidence>
<dbReference type="GO" id="GO:0006259">
    <property type="term" value="P:DNA metabolic process"/>
    <property type="evidence" value="ECO:0007669"/>
    <property type="project" value="InterPro"/>
</dbReference>
<dbReference type="AlphaFoldDB" id="A0A657GXG9"/>
<dbReference type="Proteomes" id="UP000839521">
    <property type="component" value="Unassembled WGS sequence"/>
</dbReference>
<comment type="caution">
    <text evidence="1">The sequence shown here is derived from an EMBL/GenBank/DDBJ whole genome shotgun (WGS) entry which is preliminary data.</text>
</comment>
<dbReference type="EMBL" id="RUKS01000015">
    <property type="protein sequence ID" value="MKT37968.1"/>
    <property type="molecule type" value="Genomic_DNA"/>
</dbReference>
<dbReference type="InterPro" id="IPR009634">
    <property type="entry name" value="Put_exci"/>
</dbReference>
<sequence>MADSQVTVPAHLAGKPADCMAIVMQAMQWGMNPYAVAQKTHLVNGVLGYEAQLVTGLKPGTITRARKESWMLGREYLHISPDGNPKPSSECIYNREAVDQWIEAQKKNQPGAKTT</sequence>
<name>A0A657GXG9_SALET</name>
<dbReference type="Pfam" id="PF06806">
    <property type="entry name" value="DUF1233"/>
    <property type="match status" value="1"/>
</dbReference>
<accession>A0A657GXG9</accession>
<reference evidence="1" key="1">
    <citation type="submission" date="2018-07" db="EMBL/GenBank/DDBJ databases">
        <authorList>
            <person name="Ashton P.M."/>
            <person name="Dallman T."/>
            <person name="Nair S."/>
            <person name="De Pinna E."/>
            <person name="Peters T."/>
            <person name="Grant K."/>
        </authorList>
    </citation>
    <scope>NUCLEOTIDE SEQUENCE [LARGE SCALE GENOMIC DNA]</scope>
    <source>
        <strain evidence="1">327161</strain>
    </source>
</reference>
<protein>
    <recommendedName>
        <fullName evidence="2">Excisionase</fullName>
    </recommendedName>
</protein>
<evidence type="ECO:0000313" key="1">
    <source>
        <dbReference type="EMBL" id="MKT37968.1"/>
    </source>
</evidence>
<dbReference type="Gene3D" id="1.10.1660.60">
    <property type="entry name" value="Putative excisionased domain DUF1233"/>
    <property type="match status" value="1"/>
</dbReference>
<dbReference type="InterPro" id="IPR038146">
    <property type="entry name" value="933W_put_Xis_sf"/>
</dbReference>
<gene>
    <name evidence="1" type="ORF">DUQ85_15605</name>
</gene>
<dbReference type="GO" id="GO:0003677">
    <property type="term" value="F:DNA binding"/>
    <property type="evidence" value="ECO:0007669"/>
    <property type="project" value="InterPro"/>
</dbReference>
<proteinExistence type="predicted"/>
<accession>A0A5X1GFJ7</accession>